<evidence type="ECO:0000313" key="11">
    <source>
        <dbReference type="EMBL" id="GAA3686090.1"/>
    </source>
</evidence>
<comment type="caution">
    <text evidence="11">The sequence shown here is derived from an EMBL/GenBank/DDBJ whole genome shotgun (WGS) entry which is preliminary data.</text>
</comment>
<dbReference type="InterPro" id="IPR005894">
    <property type="entry name" value="DrrA"/>
</dbReference>
<evidence type="ECO:0000256" key="7">
    <source>
        <dbReference type="ARBA" id="ARBA00023136"/>
    </source>
</evidence>
<dbReference type="InterPro" id="IPR003593">
    <property type="entry name" value="AAA+_ATPase"/>
</dbReference>
<sequence>MTDAIVAEGLVKRYGSVVALNGLDLTVPEGTIMGLLGPNGAGKTTAVRVFTTLLEADEGSARVAGLDVRKQADELRRSIGLSGQYAAVDDNLTGFENLDMVGRLYHLGRARSRERARELLERFDLENAADRPVKGYSGGMRRRLDLAGALVAKPSVLFLDEPTTGLDPRSRLGMWDVIEELVKGGTTLLLTTQYLEEADRLADQIAVIDHGKVIAEGTADQLKDQVGGERLELSVATSAELTTAMSALTDLAVGPMESDERQHHLTVPVAGGSAVLMEAIRRMNAESVKVLDIGLRRPTLDDVFLALTGHHAEGEEDK</sequence>
<evidence type="ECO:0000256" key="2">
    <source>
        <dbReference type="ARBA" id="ARBA00022448"/>
    </source>
</evidence>
<dbReference type="PANTHER" id="PTHR42711:SF19">
    <property type="entry name" value="DOXORUBICIN RESISTANCE ATP-BINDING PROTEIN DRRA"/>
    <property type="match status" value="1"/>
</dbReference>
<evidence type="ECO:0000313" key="12">
    <source>
        <dbReference type="Proteomes" id="UP001500711"/>
    </source>
</evidence>
<keyword evidence="4" id="KW-0547">Nucleotide-binding</keyword>
<dbReference type="RefSeq" id="WP_346136907.1">
    <property type="nucleotide sequence ID" value="NZ_BAABBE010000053.1"/>
</dbReference>
<evidence type="ECO:0000256" key="1">
    <source>
        <dbReference type="ARBA" id="ARBA00004413"/>
    </source>
</evidence>
<protein>
    <submittedName>
        <fullName evidence="11">Daunorubicin resistance protein DrrA family ABC transporter ATP-binding protein</fullName>
    </submittedName>
</protein>
<proteinExistence type="inferred from homology"/>
<dbReference type="PROSITE" id="PS50893">
    <property type="entry name" value="ABC_TRANSPORTER_2"/>
    <property type="match status" value="1"/>
</dbReference>
<feature type="domain" description="ABC transporter" evidence="10">
    <location>
        <begin position="5"/>
        <end position="235"/>
    </location>
</feature>
<keyword evidence="6" id="KW-1278">Translocase</keyword>
<dbReference type="SMART" id="SM00382">
    <property type="entry name" value="AAA"/>
    <property type="match status" value="1"/>
</dbReference>
<dbReference type="SUPFAM" id="SSF52540">
    <property type="entry name" value="P-loop containing nucleoside triphosphate hydrolases"/>
    <property type="match status" value="1"/>
</dbReference>
<accession>A0ABP7CBJ6</accession>
<dbReference type="InterPro" id="IPR003439">
    <property type="entry name" value="ABC_transporter-like_ATP-bd"/>
</dbReference>
<comment type="similarity">
    <text evidence="9">Belongs to the ABC transporter superfamily. Drug exporter-1 (DrugE1) (TC 3.A.1.105) family.</text>
</comment>
<keyword evidence="5 11" id="KW-0067">ATP-binding</keyword>
<evidence type="ECO:0000256" key="3">
    <source>
        <dbReference type="ARBA" id="ARBA00022475"/>
    </source>
</evidence>
<keyword evidence="7" id="KW-0472">Membrane</keyword>
<dbReference type="InterPro" id="IPR027417">
    <property type="entry name" value="P-loop_NTPase"/>
</dbReference>
<dbReference type="NCBIfam" id="TIGR01188">
    <property type="entry name" value="drrA"/>
    <property type="match status" value="1"/>
</dbReference>
<evidence type="ECO:0000259" key="10">
    <source>
        <dbReference type="PROSITE" id="PS50893"/>
    </source>
</evidence>
<dbReference type="Pfam" id="PF00005">
    <property type="entry name" value="ABC_tran"/>
    <property type="match status" value="1"/>
</dbReference>
<dbReference type="Gene3D" id="3.40.50.300">
    <property type="entry name" value="P-loop containing nucleotide triphosphate hydrolases"/>
    <property type="match status" value="1"/>
</dbReference>
<evidence type="ECO:0000256" key="5">
    <source>
        <dbReference type="ARBA" id="ARBA00022840"/>
    </source>
</evidence>
<keyword evidence="12" id="KW-1185">Reference proteome</keyword>
<gene>
    <name evidence="11" type="ORF">GCM10022267_86190</name>
</gene>
<dbReference type="PROSITE" id="PS00211">
    <property type="entry name" value="ABC_TRANSPORTER_1"/>
    <property type="match status" value="1"/>
</dbReference>
<name>A0ABP7CBJ6_9PSEU</name>
<organism evidence="11 12">
    <name type="scientific">Lentzea roselyniae</name>
    <dbReference type="NCBI Taxonomy" id="531940"/>
    <lineage>
        <taxon>Bacteria</taxon>
        <taxon>Bacillati</taxon>
        <taxon>Actinomycetota</taxon>
        <taxon>Actinomycetes</taxon>
        <taxon>Pseudonocardiales</taxon>
        <taxon>Pseudonocardiaceae</taxon>
        <taxon>Lentzea</taxon>
    </lineage>
</organism>
<dbReference type="EMBL" id="BAABBE010000053">
    <property type="protein sequence ID" value="GAA3686090.1"/>
    <property type="molecule type" value="Genomic_DNA"/>
</dbReference>
<evidence type="ECO:0000256" key="4">
    <source>
        <dbReference type="ARBA" id="ARBA00022741"/>
    </source>
</evidence>
<dbReference type="Proteomes" id="UP001500711">
    <property type="component" value="Unassembled WGS sequence"/>
</dbReference>
<comment type="subcellular location">
    <subcellularLocation>
        <location evidence="1">Cell membrane</location>
        <topology evidence="1">Peripheral membrane protein</topology>
        <orientation evidence="1">Cytoplasmic side</orientation>
    </subcellularLocation>
</comment>
<dbReference type="PANTHER" id="PTHR42711">
    <property type="entry name" value="ABC TRANSPORTER ATP-BINDING PROTEIN"/>
    <property type="match status" value="1"/>
</dbReference>
<dbReference type="GO" id="GO:0005524">
    <property type="term" value="F:ATP binding"/>
    <property type="evidence" value="ECO:0007669"/>
    <property type="project" value="UniProtKB-KW"/>
</dbReference>
<evidence type="ECO:0000256" key="8">
    <source>
        <dbReference type="ARBA" id="ARBA00023251"/>
    </source>
</evidence>
<dbReference type="InterPro" id="IPR017871">
    <property type="entry name" value="ABC_transporter-like_CS"/>
</dbReference>
<dbReference type="InterPro" id="IPR050763">
    <property type="entry name" value="ABC_transporter_ATP-binding"/>
</dbReference>
<keyword evidence="8" id="KW-0046">Antibiotic resistance</keyword>
<evidence type="ECO:0000256" key="9">
    <source>
        <dbReference type="ARBA" id="ARBA00049985"/>
    </source>
</evidence>
<keyword evidence="3" id="KW-1003">Cell membrane</keyword>
<keyword evidence="2" id="KW-0813">Transport</keyword>
<reference evidence="12" key="1">
    <citation type="journal article" date="2019" name="Int. J. Syst. Evol. Microbiol.">
        <title>The Global Catalogue of Microorganisms (GCM) 10K type strain sequencing project: providing services to taxonomists for standard genome sequencing and annotation.</title>
        <authorList>
            <consortium name="The Broad Institute Genomics Platform"/>
            <consortium name="The Broad Institute Genome Sequencing Center for Infectious Disease"/>
            <person name="Wu L."/>
            <person name="Ma J."/>
        </authorList>
    </citation>
    <scope>NUCLEOTIDE SEQUENCE [LARGE SCALE GENOMIC DNA]</scope>
    <source>
        <strain evidence="12">JCM 17494</strain>
    </source>
</reference>
<evidence type="ECO:0000256" key="6">
    <source>
        <dbReference type="ARBA" id="ARBA00022967"/>
    </source>
</evidence>